<evidence type="ECO:0000313" key="1">
    <source>
        <dbReference type="EMBL" id="RDS76989.1"/>
    </source>
</evidence>
<keyword evidence="2" id="KW-1185">Reference proteome</keyword>
<name>A0A395LJY1_9SPHN</name>
<gene>
    <name evidence="1" type="ORF">DL238_04785</name>
</gene>
<dbReference type="EMBL" id="QRBB01000001">
    <property type="protein sequence ID" value="RDS76989.1"/>
    <property type="molecule type" value="Genomic_DNA"/>
</dbReference>
<proteinExistence type="predicted"/>
<evidence type="ECO:0000313" key="2">
    <source>
        <dbReference type="Proteomes" id="UP000254101"/>
    </source>
</evidence>
<comment type="caution">
    <text evidence="1">The sequence shown here is derived from an EMBL/GenBank/DDBJ whole genome shotgun (WGS) entry which is preliminary data.</text>
</comment>
<accession>A0A395LJY1</accession>
<reference evidence="1 2" key="1">
    <citation type="submission" date="2018-07" db="EMBL/GenBank/DDBJ databases">
        <title>Erythrobacter nanhaiensis sp. nov., a novel member of the genus Erythrobacter isolated from the South China Sea.</title>
        <authorList>
            <person name="Chen X."/>
            <person name="Liu J."/>
        </authorList>
    </citation>
    <scope>NUCLEOTIDE SEQUENCE [LARGE SCALE GENOMIC DNA]</scope>
    <source>
        <strain evidence="1 2">S-5</strain>
    </source>
</reference>
<protein>
    <submittedName>
        <fullName evidence="1">Uncharacterized protein</fullName>
    </submittedName>
</protein>
<dbReference type="Proteomes" id="UP000254101">
    <property type="component" value="Unassembled WGS sequence"/>
</dbReference>
<sequence length="76" mass="8547">MVRHRLDSVNDFGRQGYWLRILCKNCGHVAERNPTPLLLELHARELNRSIESLEARAKCSDCGHRGATISACEPSS</sequence>
<dbReference type="AlphaFoldDB" id="A0A395LJY1"/>
<organism evidence="1 2">
    <name type="scientific">Alteriqipengyuania lutimaris</name>
    <dbReference type="NCBI Taxonomy" id="1538146"/>
    <lineage>
        <taxon>Bacteria</taxon>
        <taxon>Pseudomonadati</taxon>
        <taxon>Pseudomonadota</taxon>
        <taxon>Alphaproteobacteria</taxon>
        <taxon>Sphingomonadales</taxon>
        <taxon>Erythrobacteraceae</taxon>
        <taxon>Alteriqipengyuania</taxon>
    </lineage>
</organism>